<gene>
    <name evidence="2" type="ORF">CF386_07645</name>
</gene>
<protein>
    <recommendedName>
        <fullName evidence="4">Endonuclease/exonuclease/phosphatase domain-containing protein</fullName>
    </recommendedName>
</protein>
<proteinExistence type="predicted"/>
<dbReference type="InterPro" id="IPR036691">
    <property type="entry name" value="Endo/exonu/phosph_ase_sf"/>
</dbReference>
<feature type="chain" id="PRO_5012646035" description="Endonuclease/exonuclease/phosphatase domain-containing protein" evidence="1">
    <location>
        <begin position="26"/>
        <end position="293"/>
    </location>
</feature>
<dbReference type="Gene3D" id="3.60.10.10">
    <property type="entry name" value="Endonuclease/exonuclease/phosphatase"/>
    <property type="match status" value="1"/>
</dbReference>
<sequence length="293" mass="32556">MKKFIVNKIAVVLINFIFISFNVLANTDIGVIQYNVKGDTRSSHSGGVWTKPNLRDKQRQLIQDKVDSNDVDFIALEQAVTDTTSGANPLLNTLLLGKKWITISNSEHFSNDFDEAQLTYDSDKWTLISSHSDFWIKSDAEVRPYTMGYFHLKSDASVKVLVVALHFPHLSTPAWNLESFRDNVSKLVGSSDLSNVNVILIGDMNEASTEDNINNLAGFSEMFGKFSITKIAKTCCSNSDYVYNFDQVAVNNGGDFMSSEIINSSDPDIYIPKGAPTESAESHKAIYVQLTVN</sequence>
<keyword evidence="1" id="KW-0732">Signal</keyword>
<dbReference type="KEGG" id="pmai:CF386_07645"/>
<dbReference type="SUPFAM" id="SSF56219">
    <property type="entry name" value="DNase I-like"/>
    <property type="match status" value="1"/>
</dbReference>
<dbReference type="Proteomes" id="UP000242175">
    <property type="component" value="Chromosome small"/>
</dbReference>
<dbReference type="AlphaFoldDB" id="A0A220VG53"/>
<feature type="signal peptide" evidence="1">
    <location>
        <begin position="1"/>
        <end position="25"/>
    </location>
</feature>
<dbReference type="RefSeq" id="WP_089073841.1">
    <property type="nucleotide sequence ID" value="NZ_CBCSAM010000006.1"/>
</dbReference>
<evidence type="ECO:0000313" key="2">
    <source>
        <dbReference type="EMBL" id="ASK78933.1"/>
    </source>
</evidence>
<reference evidence="2 3" key="1">
    <citation type="journal article" date="2016" name="Int. J. Syst. Evol. Microbiol.">
        <title>Paraphotobacterium marinum gen. nov., sp. nov., a member of the family Vibrionaceae, isolated from surface seawater.</title>
        <authorList>
            <person name="Huang Z."/>
            <person name="Dong C."/>
            <person name="Shao Z."/>
        </authorList>
    </citation>
    <scope>NUCLEOTIDE SEQUENCE [LARGE SCALE GENOMIC DNA]</scope>
    <source>
        <strain evidence="2 3">NSCS20N07D</strain>
    </source>
</reference>
<evidence type="ECO:0000256" key="1">
    <source>
        <dbReference type="SAM" id="SignalP"/>
    </source>
</evidence>
<evidence type="ECO:0008006" key="4">
    <source>
        <dbReference type="Google" id="ProtNLM"/>
    </source>
</evidence>
<evidence type="ECO:0000313" key="3">
    <source>
        <dbReference type="Proteomes" id="UP000242175"/>
    </source>
</evidence>
<accession>A0A220VG53</accession>
<dbReference type="EMBL" id="CP022356">
    <property type="protein sequence ID" value="ASK78933.1"/>
    <property type="molecule type" value="Genomic_DNA"/>
</dbReference>
<organism evidence="2 3">
    <name type="scientific">Paraphotobacterium marinum</name>
    <dbReference type="NCBI Taxonomy" id="1755811"/>
    <lineage>
        <taxon>Bacteria</taxon>
        <taxon>Pseudomonadati</taxon>
        <taxon>Pseudomonadota</taxon>
        <taxon>Gammaproteobacteria</taxon>
        <taxon>Vibrionales</taxon>
        <taxon>Vibrionaceae</taxon>
        <taxon>Paraphotobacterium</taxon>
    </lineage>
</organism>
<name>A0A220VG53_9GAMM</name>
<keyword evidence="3" id="KW-1185">Reference proteome</keyword>